<feature type="domain" description="UspA" evidence="4">
    <location>
        <begin position="166"/>
        <end position="323"/>
    </location>
</feature>
<protein>
    <submittedName>
        <fullName evidence="5">Universal stress protein UspA</fullName>
    </submittedName>
</protein>
<dbReference type="CDD" id="cd00293">
    <property type="entry name" value="USP-like"/>
    <property type="match status" value="2"/>
</dbReference>
<dbReference type="InterPro" id="IPR014729">
    <property type="entry name" value="Rossmann-like_a/b/a_fold"/>
</dbReference>
<dbReference type="RefSeq" id="WP_338256438.1">
    <property type="nucleotide sequence ID" value="NZ_BSRI01000002.1"/>
</dbReference>
<dbReference type="EMBL" id="BSRI01000002">
    <property type="protein sequence ID" value="GLV59688.1"/>
    <property type="molecule type" value="Genomic_DNA"/>
</dbReference>
<dbReference type="InterPro" id="IPR006016">
    <property type="entry name" value="UspA"/>
</dbReference>
<proteinExistence type="inferred from homology"/>
<name>A0ABQ6G0Y8_9CHLR</name>
<dbReference type="Pfam" id="PF00582">
    <property type="entry name" value="Usp"/>
    <property type="match status" value="2"/>
</dbReference>
<keyword evidence="6" id="KW-1185">Reference proteome</keyword>
<comment type="similarity">
    <text evidence="1">Belongs to the universal stress protein A family.</text>
</comment>
<evidence type="ECO:0000256" key="3">
    <source>
        <dbReference type="ARBA" id="ARBA00022840"/>
    </source>
</evidence>
<reference evidence="5 6" key="1">
    <citation type="submission" date="2023-02" db="EMBL/GenBank/DDBJ databases">
        <title>Dictyobacter halimunensis sp. nov., a new member of the class Ktedonobacteria from forest soil in a geothermal area.</title>
        <authorList>
            <person name="Rachmania M.K."/>
            <person name="Ningsih F."/>
            <person name="Sakai Y."/>
            <person name="Yabe S."/>
            <person name="Yokota A."/>
            <person name="Sjamsuridzal W."/>
        </authorList>
    </citation>
    <scope>NUCLEOTIDE SEQUENCE [LARGE SCALE GENOMIC DNA]</scope>
    <source>
        <strain evidence="5 6">S3.2.2.5</strain>
    </source>
</reference>
<evidence type="ECO:0000259" key="4">
    <source>
        <dbReference type="Pfam" id="PF00582"/>
    </source>
</evidence>
<evidence type="ECO:0000256" key="1">
    <source>
        <dbReference type="ARBA" id="ARBA00008791"/>
    </source>
</evidence>
<evidence type="ECO:0000313" key="5">
    <source>
        <dbReference type="EMBL" id="GLV59688.1"/>
    </source>
</evidence>
<organism evidence="5 6">
    <name type="scientific">Dictyobacter halimunensis</name>
    <dbReference type="NCBI Taxonomy" id="3026934"/>
    <lineage>
        <taxon>Bacteria</taxon>
        <taxon>Bacillati</taxon>
        <taxon>Chloroflexota</taxon>
        <taxon>Ktedonobacteria</taxon>
        <taxon>Ktedonobacterales</taxon>
        <taxon>Dictyobacteraceae</taxon>
        <taxon>Dictyobacter</taxon>
    </lineage>
</organism>
<dbReference type="InterPro" id="IPR006015">
    <property type="entry name" value="Universal_stress_UspA"/>
</dbReference>
<sequence>MNTRTGTAYFNKILVPLDGSPLAEAALPLAAQIARSSKAELRLLRVVPPSSCVPIYPVPLTDITEPMREAAFTSARSYMEQAVARAHIDMLNVQTDVLLGGATSTIVDYALQQGVDLIVMRSHGETGLTRWIMGSTAQQLVRHSPVPVLVVNRSHNQPLSFQHAPRILVALDGSSLAEEAITPAALLGAALAHPNHGALHLTRIVQRLLPYGHQTKEQMERINKEYQIEAEDYLKVIKQRIDTGPLMSLQLTITTSVVAYVDIEDVTKRILEESTCIGDVPGFTGCDIIAMTTHGRHGFQHLLLGSFTEEVLDAAQRPLLVVHARKPQEAEHEKAQRQTVDVPIIF</sequence>
<keyword evidence="3" id="KW-0067">ATP-binding</keyword>
<keyword evidence="2" id="KW-0547">Nucleotide-binding</keyword>
<dbReference type="SUPFAM" id="SSF52402">
    <property type="entry name" value="Adenine nucleotide alpha hydrolases-like"/>
    <property type="match status" value="2"/>
</dbReference>
<evidence type="ECO:0000256" key="2">
    <source>
        <dbReference type="ARBA" id="ARBA00022741"/>
    </source>
</evidence>
<accession>A0ABQ6G0Y8</accession>
<comment type="caution">
    <text evidence="5">The sequence shown here is derived from an EMBL/GenBank/DDBJ whole genome shotgun (WGS) entry which is preliminary data.</text>
</comment>
<dbReference type="PANTHER" id="PTHR46268">
    <property type="entry name" value="STRESS RESPONSE PROTEIN NHAX"/>
    <property type="match status" value="1"/>
</dbReference>
<dbReference type="PANTHER" id="PTHR46268:SF27">
    <property type="entry name" value="UNIVERSAL STRESS PROTEIN RV2623"/>
    <property type="match status" value="1"/>
</dbReference>
<gene>
    <name evidence="5" type="ORF">KDH_65140</name>
</gene>
<dbReference type="PRINTS" id="PR01438">
    <property type="entry name" value="UNVRSLSTRESS"/>
</dbReference>
<feature type="domain" description="UspA" evidence="4">
    <location>
        <begin position="10"/>
        <end position="151"/>
    </location>
</feature>
<evidence type="ECO:0000313" key="6">
    <source>
        <dbReference type="Proteomes" id="UP001344906"/>
    </source>
</evidence>
<dbReference type="Proteomes" id="UP001344906">
    <property type="component" value="Unassembled WGS sequence"/>
</dbReference>
<dbReference type="Gene3D" id="3.40.50.620">
    <property type="entry name" value="HUPs"/>
    <property type="match status" value="2"/>
</dbReference>